<dbReference type="STRING" id="5288.A0A5C5G1N3"/>
<evidence type="ECO:0000313" key="2">
    <source>
        <dbReference type="EMBL" id="TNY22855.1"/>
    </source>
</evidence>
<name>A0A5C5G1N3_9BASI</name>
<dbReference type="OrthoDB" id="4850at2759"/>
<feature type="compositionally biased region" description="Basic and acidic residues" evidence="1">
    <location>
        <begin position="78"/>
        <end position="111"/>
    </location>
</feature>
<evidence type="ECO:0000256" key="1">
    <source>
        <dbReference type="SAM" id="MobiDB-lite"/>
    </source>
</evidence>
<evidence type="ECO:0000313" key="3">
    <source>
        <dbReference type="Proteomes" id="UP000311382"/>
    </source>
</evidence>
<dbReference type="Proteomes" id="UP000311382">
    <property type="component" value="Unassembled WGS sequence"/>
</dbReference>
<proteinExistence type="predicted"/>
<protein>
    <submittedName>
        <fullName evidence="2">Uncharacterized protein</fullName>
    </submittedName>
</protein>
<reference evidence="2 3" key="1">
    <citation type="submission" date="2019-03" db="EMBL/GenBank/DDBJ databases">
        <title>Rhodosporidium diobovatum UCD-FST 08-225 genome sequencing, assembly, and annotation.</title>
        <authorList>
            <person name="Fakankun I.U."/>
            <person name="Fristensky B."/>
            <person name="Levin D.B."/>
        </authorList>
    </citation>
    <scope>NUCLEOTIDE SEQUENCE [LARGE SCALE GENOMIC DNA]</scope>
    <source>
        <strain evidence="2 3">UCD-FST 08-225</strain>
    </source>
</reference>
<feature type="compositionally biased region" description="Low complexity" evidence="1">
    <location>
        <begin position="31"/>
        <end position="48"/>
    </location>
</feature>
<organism evidence="2 3">
    <name type="scientific">Rhodotorula diobovata</name>
    <dbReference type="NCBI Taxonomy" id="5288"/>
    <lineage>
        <taxon>Eukaryota</taxon>
        <taxon>Fungi</taxon>
        <taxon>Dikarya</taxon>
        <taxon>Basidiomycota</taxon>
        <taxon>Pucciniomycotina</taxon>
        <taxon>Microbotryomycetes</taxon>
        <taxon>Sporidiobolales</taxon>
        <taxon>Sporidiobolaceae</taxon>
        <taxon>Rhodotorula</taxon>
    </lineage>
</organism>
<accession>A0A5C5G1N3</accession>
<dbReference type="EMBL" id="SOZI01000019">
    <property type="protein sequence ID" value="TNY22855.1"/>
    <property type="molecule type" value="Genomic_DNA"/>
</dbReference>
<dbReference type="PANTHER" id="PTHR37948:SF1">
    <property type="entry name" value="BLL5189 PROTEIN"/>
    <property type="match status" value="1"/>
</dbReference>
<keyword evidence="3" id="KW-1185">Reference proteome</keyword>
<comment type="caution">
    <text evidence="2">The sequence shown here is derived from an EMBL/GenBank/DDBJ whole genome shotgun (WGS) entry which is preliminary data.</text>
</comment>
<dbReference type="AlphaFoldDB" id="A0A5C5G1N3"/>
<dbReference type="PANTHER" id="PTHR37948">
    <property type="entry name" value="ZGC:113208"/>
    <property type="match status" value="1"/>
</dbReference>
<gene>
    <name evidence="2" type="ORF">DMC30DRAFT_101529</name>
</gene>
<sequence length="340" mass="38891">MARTRSARNHSPSAVLDPPPAAANEPTAVDPTPAAAASATSPRSASPPAASPKRRKRPVEPRSARKKQRLSAIEVEGDGDREGEGEGEEAVQRARRLDGGAARGRLDDEAERMTRVGKKVTLGDGQRDYTITCPLPWRDTKTREFHFDDFPEFRPNLSPEEIIRQGSFDGGYFRSVKSQKSGRELHEDWSDFPKEWYEGLDVSRYLTRPDPGDDSVNKWQPRMGQPYEAWEKSGWLRPEHDARGWFTWYYRFWLGRRCDDDQRQVQRWKGVAGETGRFRRMLLGQYRKHGLSFVEPDEEHASPGIRQTLNHWAYDPTTAHLNRFREEKGDRVANDDADAS</sequence>
<feature type="region of interest" description="Disordered" evidence="1">
    <location>
        <begin position="1"/>
        <end position="111"/>
    </location>
</feature>